<keyword evidence="4" id="KW-1003">Cell membrane</keyword>
<organism evidence="9 10">
    <name type="scientific">Bariatricus massiliensis</name>
    <dbReference type="NCBI Taxonomy" id="1745713"/>
    <lineage>
        <taxon>Bacteria</taxon>
        <taxon>Bacillati</taxon>
        <taxon>Bacillota</taxon>
        <taxon>Clostridia</taxon>
        <taxon>Lachnospirales</taxon>
        <taxon>Lachnospiraceae</taxon>
        <taxon>Bariatricus</taxon>
    </lineage>
</organism>
<keyword evidence="3" id="KW-0813">Transport</keyword>
<comment type="similarity">
    <text evidence="2">Belongs to the binding-protein-dependent transport system permease family. FecCD subfamily.</text>
</comment>
<sequence length="345" mass="36043">MKTKESNIVTAGYLRRQRRYLLVSFILLLITLLLAALMMTYGKTIYSPATVIRVLLGEQIQGASFTIRTLRLPRMLAAVLCGLAFGMAGSTFQKLLGNPLASPDIIGVTSGASAAAVLGILVLGLRGSTVSLLSMASGILVSGLIFALSQNGVFSSGKLILIGIGMQAFLNAAVSWMLLRASEYDVPAALRWLSGSLNGVSMESIPGLAAAVLVAGGAVLILNRHLMILTLGDAYAATLGVQVRRIRLLLILFSLLLVSFAVSVTGPVASVAFLSGPIASRITGESQGNVAASALTGSVLVLASDLIGQFALPVRYPVCVITGILGAPYLLFLLLQMNRKGENVL</sequence>
<dbReference type="RefSeq" id="WP_227183077.1">
    <property type="nucleotide sequence ID" value="NZ_JAJCIQ010000001.1"/>
</dbReference>
<evidence type="ECO:0000256" key="8">
    <source>
        <dbReference type="SAM" id="Phobius"/>
    </source>
</evidence>
<dbReference type="InterPro" id="IPR037294">
    <property type="entry name" value="ABC_BtuC-like"/>
</dbReference>
<feature type="transmembrane region" description="Helical" evidence="8">
    <location>
        <begin position="130"/>
        <end position="148"/>
    </location>
</feature>
<dbReference type="EMBL" id="JAJCIS010000001">
    <property type="protein sequence ID" value="MCB7385689.1"/>
    <property type="molecule type" value="Genomic_DNA"/>
</dbReference>
<feature type="transmembrane region" description="Helical" evidence="8">
    <location>
        <begin position="75"/>
        <end position="93"/>
    </location>
</feature>
<keyword evidence="7 8" id="KW-0472">Membrane</keyword>
<evidence type="ECO:0000313" key="10">
    <source>
        <dbReference type="Proteomes" id="UP001299546"/>
    </source>
</evidence>
<evidence type="ECO:0000256" key="4">
    <source>
        <dbReference type="ARBA" id="ARBA00022475"/>
    </source>
</evidence>
<evidence type="ECO:0000256" key="1">
    <source>
        <dbReference type="ARBA" id="ARBA00004651"/>
    </source>
</evidence>
<evidence type="ECO:0000256" key="7">
    <source>
        <dbReference type="ARBA" id="ARBA00023136"/>
    </source>
</evidence>
<evidence type="ECO:0000256" key="2">
    <source>
        <dbReference type="ARBA" id="ARBA00007935"/>
    </source>
</evidence>
<dbReference type="Proteomes" id="UP001299546">
    <property type="component" value="Unassembled WGS sequence"/>
</dbReference>
<feature type="transmembrane region" description="Helical" evidence="8">
    <location>
        <begin position="199"/>
        <end position="222"/>
    </location>
</feature>
<evidence type="ECO:0000256" key="5">
    <source>
        <dbReference type="ARBA" id="ARBA00022692"/>
    </source>
</evidence>
<name>A0ABS8DCY0_9FIRM</name>
<proteinExistence type="inferred from homology"/>
<reference evidence="9 10" key="1">
    <citation type="submission" date="2021-10" db="EMBL/GenBank/DDBJ databases">
        <title>Collection of gut derived symbiotic bacterial strains cultured from healthy donors.</title>
        <authorList>
            <person name="Lin H."/>
            <person name="Littmann E."/>
            <person name="Kohout C."/>
            <person name="Pamer E.G."/>
        </authorList>
    </citation>
    <scope>NUCLEOTIDE SEQUENCE [LARGE SCALE GENOMIC DNA]</scope>
    <source>
        <strain evidence="9 10">DFI.1.165</strain>
    </source>
</reference>
<accession>A0ABS8DCY0</accession>
<dbReference type="CDD" id="cd06550">
    <property type="entry name" value="TM_ABC_iron-siderophores_like"/>
    <property type="match status" value="1"/>
</dbReference>
<keyword evidence="5 8" id="KW-0812">Transmembrane</keyword>
<dbReference type="InterPro" id="IPR000522">
    <property type="entry name" value="ABC_transptr_permease_BtuC"/>
</dbReference>
<keyword evidence="10" id="KW-1185">Reference proteome</keyword>
<gene>
    <name evidence="9" type="ORF">LIZ65_00160</name>
</gene>
<protein>
    <submittedName>
        <fullName evidence="9">Iron ABC transporter permease</fullName>
    </submittedName>
</protein>
<dbReference type="SUPFAM" id="SSF81345">
    <property type="entry name" value="ABC transporter involved in vitamin B12 uptake, BtuC"/>
    <property type="match status" value="1"/>
</dbReference>
<evidence type="ECO:0000256" key="3">
    <source>
        <dbReference type="ARBA" id="ARBA00022448"/>
    </source>
</evidence>
<keyword evidence="6 8" id="KW-1133">Transmembrane helix</keyword>
<evidence type="ECO:0000313" key="9">
    <source>
        <dbReference type="EMBL" id="MCB7385689.1"/>
    </source>
</evidence>
<dbReference type="PANTHER" id="PTHR30472:SF24">
    <property type="entry name" value="FERRIC ENTEROBACTIN TRANSPORT SYSTEM PERMEASE PROTEIN FEPG"/>
    <property type="match status" value="1"/>
</dbReference>
<feature type="transmembrane region" description="Helical" evidence="8">
    <location>
        <begin position="314"/>
        <end position="335"/>
    </location>
</feature>
<dbReference type="Pfam" id="PF01032">
    <property type="entry name" value="FecCD"/>
    <property type="match status" value="1"/>
</dbReference>
<feature type="transmembrane region" description="Helical" evidence="8">
    <location>
        <begin position="105"/>
        <end position="124"/>
    </location>
</feature>
<dbReference type="Gene3D" id="1.10.3470.10">
    <property type="entry name" value="ABC transporter involved in vitamin B12 uptake, BtuC"/>
    <property type="match status" value="1"/>
</dbReference>
<comment type="subcellular location">
    <subcellularLocation>
        <location evidence="1">Cell membrane</location>
        <topology evidence="1">Multi-pass membrane protein</topology>
    </subcellularLocation>
</comment>
<feature type="transmembrane region" description="Helical" evidence="8">
    <location>
        <begin position="160"/>
        <end position="179"/>
    </location>
</feature>
<feature type="transmembrane region" description="Helical" evidence="8">
    <location>
        <begin position="20"/>
        <end position="41"/>
    </location>
</feature>
<evidence type="ECO:0000256" key="6">
    <source>
        <dbReference type="ARBA" id="ARBA00022989"/>
    </source>
</evidence>
<feature type="transmembrane region" description="Helical" evidence="8">
    <location>
        <begin position="248"/>
        <end position="274"/>
    </location>
</feature>
<comment type="caution">
    <text evidence="9">The sequence shown here is derived from an EMBL/GenBank/DDBJ whole genome shotgun (WGS) entry which is preliminary data.</text>
</comment>
<dbReference type="PANTHER" id="PTHR30472">
    <property type="entry name" value="FERRIC ENTEROBACTIN TRANSPORT SYSTEM PERMEASE PROTEIN"/>
    <property type="match status" value="1"/>
</dbReference>